<evidence type="ECO:0000313" key="2">
    <source>
        <dbReference type="EMBL" id="WVN90551.1"/>
    </source>
</evidence>
<dbReference type="InterPro" id="IPR019481">
    <property type="entry name" value="TFIIIC_triple_barrel"/>
</dbReference>
<name>A0A1E3I9L5_9TREE</name>
<dbReference type="AlphaFoldDB" id="A0A1E3I9L5"/>
<sequence>MKKQQTTSARQTLMGPGWRQVDTFQDINDDEYGSEEEEHVTLDLGTTFDLKSLGSDSQYQIVGLDTSTPFLKINNQIFQGSYASIIGEEIICSLIRNPEDPQNPSHLPVHKTSKRLTFSPVTLRQKESSKQPQQERLQSSQTQAGPVVSDEAPPPIGPDPPTPTVQISAASSSSIPKSGVFTARAPLRKGRQRKVIEDPSDLDGFDLDGMGPHQSVELGPRVMELLGIEPVSEGQGILINKKEMESILLGVPRTGRRGRPKKVDYFGED</sequence>
<accession>A0A1E3I9L5</accession>
<reference evidence="2" key="1">
    <citation type="submission" date="2016-06" db="EMBL/GenBank/DDBJ databases">
        <authorList>
            <person name="Cuomo C."/>
            <person name="Litvintseva A."/>
            <person name="Heitman J."/>
            <person name="Chen Y."/>
            <person name="Sun S."/>
            <person name="Springer D."/>
            <person name="Dromer F."/>
            <person name="Young S."/>
            <person name="Zeng Q."/>
            <person name="Chapman S."/>
            <person name="Gujja S."/>
            <person name="Saif S."/>
            <person name="Birren B."/>
        </authorList>
    </citation>
    <scope>NUCLEOTIDE SEQUENCE</scope>
    <source>
        <strain evidence="2">CBS 7841</strain>
    </source>
</reference>
<dbReference type="OrthoDB" id="1877767at2759"/>
<evidence type="ECO:0000256" key="1">
    <source>
        <dbReference type="SAM" id="MobiDB-lite"/>
    </source>
</evidence>
<evidence type="ECO:0000313" key="3">
    <source>
        <dbReference type="Proteomes" id="UP000094043"/>
    </source>
</evidence>
<gene>
    <name evidence="2" type="ORF">L203_105790</name>
</gene>
<proteinExistence type="predicted"/>
<dbReference type="VEuPathDB" id="FungiDB:L203_04928"/>
<keyword evidence="3" id="KW-1185">Reference proteome</keyword>
<feature type="region of interest" description="Disordered" evidence="1">
    <location>
        <begin position="1"/>
        <end position="35"/>
    </location>
</feature>
<dbReference type="KEGG" id="cdep:91089999"/>
<dbReference type="RefSeq" id="XP_066071251.1">
    <property type="nucleotide sequence ID" value="XM_066215154.1"/>
</dbReference>
<dbReference type="Pfam" id="PF10419">
    <property type="entry name" value="TFIIIC_sub6"/>
    <property type="match status" value="1"/>
</dbReference>
<dbReference type="InterPro" id="IPR042771">
    <property type="entry name" value="GTF3C6-like"/>
</dbReference>
<dbReference type="EMBL" id="CP143790">
    <property type="protein sequence ID" value="WVN90551.1"/>
    <property type="molecule type" value="Genomic_DNA"/>
</dbReference>
<protein>
    <submittedName>
        <fullName evidence="2">Uncharacterized protein</fullName>
    </submittedName>
</protein>
<dbReference type="GO" id="GO:0000127">
    <property type="term" value="C:transcription factor TFIIIC complex"/>
    <property type="evidence" value="ECO:0007669"/>
    <property type="project" value="TreeGrafter"/>
</dbReference>
<organism evidence="2 3">
    <name type="scientific">Cryptococcus depauperatus CBS 7841</name>
    <dbReference type="NCBI Taxonomy" id="1295531"/>
    <lineage>
        <taxon>Eukaryota</taxon>
        <taxon>Fungi</taxon>
        <taxon>Dikarya</taxon>
        <taxon>Basidiomycota</taxon>
        <taxon>Agaricomycotina</taxon>
        <taxon>Tremellomycetes</taxon>
        <taxon>Tremellales</taxon>
        <taxon>Cryptococcaceae</taxon>
        <taxon>Cryptococcus</taxon>
    </lineage>
</organism>
<dbReference type="FunFam" id="2.60.40.4370:FF:000005">
    <property type="entry name" value="Transcription factor tau subunit sfc7"/>
    <property type="match status" value="1"/>
</dbReference>
<feature type="compositionally biased region" description="Polar residues" evidence="1">
    <location>
        <begin position="130"/>
        <end position="144"/>
    </location>
</feature>
<feature type="compositionally biased region" description="Pro residues" evidence="1">
    <location>
        <begin position="152"/>
        <end position="163"/>
    </location>
</feature>
<dbReference type="PANTHER" id="PTHR21860:SF2">
    <property type="entry name" value="GENERAL TRANSCRIPTION FACTOR 3C POLYPEPTIDE 6"/>
    <property type="match status" value="1"/>
</dbReference>
<dbReference type="Gene3D" id="2.60.40.4370">
    <property type="match status" value="1"/>
</dbReference>
<reference evidence="2" key="2">
    <citation type="journal article" date="2022" name="Elife">
        <title>Obligate sexual reproduction of a homothallic fungus closely related to the Cryptococcus pathogenic species complex.</title>
        <authorList>
            <person name="Passer A.R."/>
            <person name="Clancey S.A."/>
            <person name="Shea T."/>
            <person name="David-Palma M."/>
            <person name="Averette A.F."/>
            <person name="Boekhout T."/>
            <person name="Porcel B.M."/>
            <person name="Nowrousian M."/>
            <person name="Cuomo C.A."/>
            <person name="Sun S."/>
            <person name="Heitman J."/>
            <person name="Coelho M.A."/>
        </authorList>
    </citation>
    <scope>NUCLEOTIDE SEQUENCE</scope>
    <source>
        <strain evidence="2">CBS 7841</strain>
    </source>
</reference>
<dbReference type="GeneID" id="91089999"/>
<dbReference type="Proteomes" id="UP000094043">
    <property type="component" value="Chromosome 7"/>
</dbReference>
<feature type="compositionally biased region" description="Polar residues" evidence="1">
    <location>
        <begin position="1"/>
        <end position="11"/>
    </location>
</feature>
<reference evidence="2" key="3">
    <citation type="submission" date="2024-01" db="EMBL/GenBank/DDBJ databases">
        <authorList>
            <person name="Coelho M.A."/>
            <person name="David-Palma M."/>
            <person name="Shea T."/>
            <person name="Sun S."/>
            <person name="Cuomo C.A."/>
            <person name="Heitman J."/>
        </authorList>
    </citation>
    <scope>NUCLEOTIDE SEQUENCE</scope>
    <source>
        <strain evidence="2">CBS 7841</strain>
    </source>
</reference>
<dbReference type="GO" id="GO:0006383">
    <property type="term" value="P:transcription by RNA polymerase III"/>
    <property type="evidence" value="ECO:0007669"/>
    <property type="project" value="InterPro"/>
</dbReference>
<feature type="region of interest" description="Disordered" evidence="1">
    <location>
        <begin position="123"/>
        <end position="215"/>
    </location>
</feature>
<dbReference type="PANTHER" id="PTHR21860">
    <property type="entry name" value="TRANSCRIPTION INITIATION FACTOR IIIC TFIIIC , POLYPEPTIDE 6-RELATED"/>
    <property type="match status" value="1"/>
</dbReference>